<gene>
    <name evidence="2" type="ORF">B0T23DRAFT_308546</name>
</gene>
<comment type="caution">
    <text evidence="2">The sequence shown here is derived from an EMBL/GenBank/DDBJ whole genome shotgun (WGS) entry which is preliminary data.</text>
</comment>
<dbReference type="GeneID" id="87872096"/>
<organism evidence="2 3">
    <name type="scientific">Neurospora hispaniola</name>
    <dbReference type="NCBI Taxonomy" id="588809"/>
    <lineage>
        <taxon>Eukaryota</taxon>
        <taxon>Fungi</taxon>
        <taxon>Dikarya</taxon>
        <taxon>Ascomycota</taxon>
        <taxon>Pezizomycotina</taxon>
        <taxon>Sordariomycetes</taxon>
        <taxon>Sordariomycetidae</taxon>
        <taxon>Sordariales</taxon>
        <taxon>Sordariaceae</taxon>
        <taxon>Neurospora</taxon>
    </lineage>
</organism>
<feature type="non-terminal residue" evidence="2">
    <location>
        <position position="1"/>
    </location>
</feature>
<proteinExistence type="predicted"/>
<accession>A0AAJ0IHQ4</accession>
<feature type="region of interest" description="Disordered" evidence="1">
    <location>
        <begin position="1"/>
        <end position="49"/>
    </location>
</feature>
<evidence type="ECO:0000313" key="3">
    <source>
        <dbReference type="Proteomes" id="UP001285908"/>
    </source>
</evidence>
<protein>
    <submittedName>
        <fullName evidence="2">Uncharacterized protein</fullName>
    </submittedName>
</protein>
<reference evidence="2 3" key="1">
    <citation type="journal article" date="2023" name="Mol. Phylogenet. Evol.">
        <title>Genome-scale phylogeny and comparative genomics of the fungal order Sordariales.</title>
        <authorList>
            <person name="Hensen N."/>
            <person name="Bonometti L."/>
            <person name="Westerberg I."/>
            <person name="Brannstrom I.O."/>
            <person name="Guillou S."/>
            <person name="Cros-Aarteil S."/>
            <person name="Calhoun S."/>
            <person name="Haridas S."/>
            <person name="Kuo A."/>
            <person name="Mondo S."/>
            <person name="Pangilinan J."/>
            <person name="Riley R."/>
            <person name="LaButti K."/>
            <person name="Andreopoulos B."/>
            <person name="Lipzen A."/>
            <person name="Chen C."/>
            <person name="Yan M."/>
            <person name="Daum C."/>
            <person name="Ng V."/>
            <person name="Clum A."/>
            <person name="Steindorff A."/>
            <person name="Ohm R.A."/>
            <person name="Martin F."/>
            <person name="Silar P."/>
            <person name="Natvig D.O."/>
            <person name="Lalanne C."/>
            <person name="Gautier V."/>
            <person name="Ament-Velasquez S.L."/>
            <person name="Kruys A."/>
            <person name="Hutchinson M.I."/>
            <person name="Powell A.J."/>
            <person name="Barry K."/>
            <person name="Miller A.N."/>
            <person name="Grigoriev I.V."/>
            <person name="Debuchy R."/>
            <person name="Gladieux P."/>
            <person name="Hiltunen Thoren M."/>
            <person name="Johannesson H."/>
        </authorList>
    </citation>
    <scope>NUCLEOTIDE SEQUENCE [LARGE SCALE GENOMIC DNA]</scope>
    <source>
        <strain evidence="2 3">FGSC 10403</strain>
    </source>
</reference>
<evidence type="ECO:0000313" key="2">
    <source>
        <dbReference type="EMBL" id="KAK3500101.1"/>
    </source>
</evidence>
<dbReference type="AlphaFoldDB" id="A0AAJ0IHQ4"/>
<dbReference type="Proteomes" id="UP001285908">
    <property type="component" value="Unassembled WGS sequence"/>
</dbReference>
<keyword evidence="3" id="KW-1185">Reference proteome</keyword>
<evidence type="ECO:0000256" key="1">
    <source>
        <dbReference type="SAM" id="MobiDB-lite"/>
    </source>
</evidence>
<name>A0AAJ0IHQ4_9PEZI</name>
<sequence>LQPPGVLRHRPTNRKAPAPAASAVRYPQSRTQRALATSKERCSRFWPAP</sequence>
<dbReference type="EMBL" id="JAULSX010000001">
    <property type="protein sequence ID" value="KAK3500101.1"/>
    <property type="molecule type" value="Genomic_DNA"/>
</dbReference>
<dbReference type="RefSeq" id="XP_062697734.1">
    <property type="nucleotide sequence ID" value="XM_062834474.1"/>
</dbReference>